<gene>
    <name evidence="2" type="ORF">QS748_13230</name>
</gene>
<dbReference type="AlphaFoldDB" id="A0AA90STX8"/>
<accession>A0AA90STX8</accession>
<evidence type="ECO:0000313" key="3">
    <source>
        <dbReference type="Proteomes" id="UP001178148"/>
    </source>
</evidence>
<evidence type="ECO:0000313" key="2">
    <source>
        <dbReference type="EMBL" id="MDP0590085.1"/>
    </source>
</evidence>
<dbReference type="EMBL" id="JASXSV010000030">
    <property type="protein sequence ID" value="MDP0590085.1"/>
    <property type="molecule type" value="Genomic_DNA"/>
</dbReference>
<dbReference type="Proteomes" id="UP001178148">
    <property type="component" value="Unassembled WGS sequence"/>
</dbReference>
<keyword evidence="3" id="KW-1185">Reference proteome</keyword>
<proteinExistence type="predicted"/>
<comment type="caution">
    <text evidence="2">The sequence shown here is derived from an EMBL/GenBank/DDBJ whole genome shotgun (WGS) entry which is preliminary data.</text>
</comment>
<organism evidence="2 3">
    <name type="scientific">Candidatus Endonucleibacter bathymodioli</name>
    <dbReference type="NCBI Taxonomy" id="539814"/>
    <lineage>
        <taxon>Bacteria</taxon>
        <taxon>Pseudomonadati</taxon>
        <taxon>Pseudomonadota</taxon>
        <taxon>Gammaproteobacteria</taxon>
        <taxon>Oceanospirillales</taxon>
        <taxon>Endozoicomonadaceae</taxon>
        <taxon>Candidatus Endonucleibacter</taxon>
    </lineage>
</organism>
<evidence type="ECO:0000256" key="1">
    <source>
        <dbReference type="SAM" id="MobiDB-lite"/>
    </source>
</evidence>
<protein>
    <submittedName>
        <fullName evidence="2">Uncharacterized protein</fullName>
    </submittedName>
</protein>
<name>A0AA90STX8_9GAMM</name>
<reference evidence="2 3" key="1">
    <citation type="journal article" date="2023" name="bioRxiv">
        <title>An intranuclear bacterial parasite of deep-sea mussels expresses apoptosis inhibitors acquired from its host.</title>
        <authorList>
            <person name="Gonzalez Porras M.A."/>
            <person name="Assie A."/>
            <person name="Tietjen M."/>
            <person name="Violette M."/>
            <person name="Kleiner M."/>
            <person name="Gruber-Vodicka H."/>
            <person name="Dubilier N."/>
            <person name="Leisch N."/>
        </authorList>
    </citation>
    <scope>NUCLEOTIDE SEQUENCE [LARGE SCALE GENOMIC DNA]</scope>
    <source>
        <strain evidence="2">IAP13</strain>
    </source>
</reference>
<sequence>MSWPRNQSTAPGGGLSTASGGGLSTVTGGGMSTSSSNVYHSNIPPWPVFIQELQNRGMEEYVDLIRQYLG</sequence>
<feature type="compositionally biased region" description="Gly residues" evidence="1">
    <location>
        <begin position="11"/>
        <end position="31"/>
    </location>
</feature>
<feature type="region of interest" description="Disordered" evidence="1">
    <location>
        <begin position="1"/>
        <end position="39"/>
    </location>
</feature>